<evidence type="ECO:0000313" key="2">
    <source>
        <dbReference type="EMBL" id="NEZ56262.1"/>
    </source>
</evidence>
<protein>
    <submittedName>
        <fullName evidence="2">NACHT domain-containing protein</fullName>
    </submittedName>
</protein>
<dbReference type="RefSeq" id="WP_163698252.1">
    <property type="nucleotide sequence ID" value="NZ_QXHD01000004.1"/>
</dbReference>
<dbReference type="InterPro" id="IPR037215">
    <property type="entry name" value="GUN4-like_sf"/>
</dbReference>
<dbReference type="PANTHER" id="PTHR46844:SF1">
    <property type="entry name" value="SLR5058 PROTEIN"/>
    <property type="match status" value="1"/>
</dbReference>
<proteinExistence type="predicted"/>
<reference evidence="2 3" key="1">
    <citation type="journal article" date="2020" name="Microb. Ecol.">
        <title>Ecogenomics of the Marine Benthic Filamentous Cyanobacterium Adonisia.</title>
        <authorList>
            <person name="Walter J.M."/>
            <person name="Coutinho F.H."/>
            <person name="Leomil L."/>
            <person name="Hargreaves P.I."/>
            <person name="Campeao M.E."/>
            <person name="Vieira V.V."/>
            <person name="Silva B.S."/>
            <person name="Fistarol G.O."/>
            <person name="Salomon P.S."/>
            <person name="Sawabe T."/>
            <person name="Mino S."/>
            <person name="Hosokawa M."/>
            <person name="Miyashita H."/>
            <person name="Maruyama F."/>
            <person name="van Verk M.C."/>
            <person name="Dutilh B.E."/>
            <person name="Thompson C.C."/>
            <person name="Thompson F.L."/>
        </authorList>
    </citation>
    <scope>NUCLEOTIDE SEQUENCE [LARGE SCALE GENOMIC DNA]</scope>
    <source>
        <strain evidence="2 3">CCMR0081</strain>
    </source>
</reference>
<keyword evidence="3" id="KW-1185">Reference proteome</keyword>
<accession>A0A6M0RKE8</accession>
<dbReference type="SUPFAM" id="SSF56436">
    <property type="entry name" value="C-type lectin-like"/>
    <property type="match status" value="1"/>
</dbReference>
<dbReference type="Gene3D" id="1.10.10.1770">
    <property type="entry name" value="Gun4-like"/>
    <property type="match status" value="1"/>
</dbReference>
<dbReference type="InterPro" id="IPR016187">
    <property type="entry name" value="CTDL_fold"/>
</dbReference>
<dbReference type="PANTHER" id="PTHR46844">
    <property type="entry name" value="SLR5058 PROTEIN"/>
    <property type="match status" value="1"/>
</dbReference>
<sequence>MSSPGNQPDNKSLEEKLADALTKFLVLGGGGYGLYNLYLEDIPKAAISFGISLTTSLVTSFGQPIIDKWKSGLKSSGEKTADALNEEFDKATSRVLNRGFDKQYLEALKVQCDRIELEGFQNLQPLALDKVYVPLQIQTRDQLNLSGQKTIWDFLPKRYQTPSQSPHRRIAILAAPGYGKTTLMRHLTRTYAIDPPDDTPQFIPVLLRLREIYGLLRWIDEDEQRTCSLSELIVEHIPKQRGCKNLKPSKHWFDQVLKEGKCVVLFDGLDEVPKAQRQAVRRWVDTQMQDYGNVQFILTSRPHGFDLRPDEPSHPIEVDTRLEVLKFNNPQKETFINNWYRALYEREWSSNQQERGEQLDSEQVSAHIEDEVKKSAADLRKQLFADIQLTAIASNPLLLTLIANTHRADTFLPKRRVELYERICNLFLGTRPYAKGTKLSLTATENKALLQLLAWEMVQRETTQFTLVEATPWIAEKLARCTKGQSFGSKQFWEEIRDISGLLVEKETELYEFSHQTFQEYLAACHVKELGEAGEKILFENLVNDHWQEIICFYASQKDVTQIVHTLLQLYSKTSELYLLELAKRCSNQGREISTNTRKELDAVLLDKAEFASVSSYAGLKLILDGSSQQAYSLGGGVDLCQFSREFTEIVLKKNFNELIPIDNDTVIRDSSISGREYWLFLQDVANNHFNAPVNPGKWLQSELNDQQSHLSLTWDEANWFCAWLSTQTGLAPDNAVYDYRLPTEVEWRQILKKYRLAPHGKGQQLIPTTEAILLNGDLQAFTQSTKTAGDLLYVVRERIHMRYANLINYLVNNRWEEADKETEKVMLEIVGWQESDWLESDWLDVENIRNFSCKDLQLIDQLWLKFSGGRFGFSIQKEIYLDAGGVADFQHYEIAAIGFGVAVGWRENGVWTYNLRLDGSGPKGHLPFCEWNGLFRASRKTAIFSRAHICGL</sequence>
<feature type="domain" description="NACHT" evidence="1">
    <location>
        <begin position="168"/>
        <end position="302"/>
    </location>
</feature>
<dbReference type="InterPro" id="IPR027417">
    <property type="entry name" value="P-loop_NTPase"/>
</dbReference>
<evidence type="ECO:0000313" key="3">
    <source>
        <dbReference type="Proteomes" id="UP000481033"/>
    </source>
</evidence>
<comment type="caution">
    <text evidence="2">The sequence shown here is derived from an EMBL/GenBank/DDBJ whole genome shotgun (WGS) entry which is preliminary data.</text>
</comment>
<dbReference type="Proteomes" id="UP000481033">
    <property type="component" value="Unassembled WGS sequence"/>
</dbReference>
<dbReference type="PROSITE" id="PS50837">
    <property type="entry name" value="NACHT"/>
    <property type="match status" value="1"/>
</dbReference>
<dbReference type="EMBL" id="QXHD01000004">
    <property type="protein sequence ID" value="NEZ56262.1"/>
    <property type="molecule type" value="Genomic_DNA"/>
</dbReference>
<dbReference type="CDD" id="cd16383">
    <property type="entry name" value="GUN4"/>
    <property type="match status" value="1"/>
</dbReference>
<organism evidence="2 3">
    <name type="scientific">Adonisia turfae CCMR0081</name>
    <dbReference type="NCBI Taxonomy" id="2292702"/>
    <lineage>
        <taxon>Bacteria</taxon>
        <taxon>Bacillati</taxon>
        <taxon>Cyanobacteriota</taxon>
        <taxon>Adonisia</taxon>
        <taxon>Adonisia turfae</taxon>
    </lineage>
</organism>
<name>A0A6M0RKE8_9CYAN</name>
<dbReference type="SUPFAM" id="SSF52540">
    <property type="entry name" value="P-loop containing nucleoside triphosphate hydrolases"/>
    <property type="match status" value="1"/>
</dbReference>
<gene>
    <name evidence="2" type="ORF">DXZ20_11390</name>
</gene>
<dbReference type="Gene3D" id="1.25.40.620">
    <property type="match status" value="1"/>
</dbReference>
<dbReference type="SUPFAM" id="SSF140869">
    <property type="entry name" value="GUN4-like"/>
    <property type="match status" value="1"/>
</dbReference>
<dbReference type="InterPro" id="IPR007111">
    <property type="entry name" value="NACHT_NTPase"/>
</dbReference>
<evidence type="ECO:0000259" key="1">
    <source>
        <dbReference type="PROSITE" id="PS50837"/>
    </source>
</evidence>
<dbReference type="Pfam" id="PF05419">
    <property type="entry name" value="GUN4"/>
    <property type="match status" value="1"/>
</dbReference>
<dbReference type="AlphaFoldDB" id="A0A6M0RKE8"/>
<dbReference type="Pfam" id="PF05729">
    <property type="entry name" value="NACHT"/>
    <property type="match status" value="1"/>
</dbReference>
<dbReference type="InterPro" id="IPR008629">
    <property type="entry name" value="GUN4-like"/>
</dbReference>
<dbReference type="Gene3D" id="3.40.50.300">
    <property type="entry name" value="P-loop containing nucleotide triphosphate hydrolases"/>
    <property type="match status" value="1"/>
</dbReference>